<keyword evidence="2" id="KW-1185">Reference proteome</keyword>
<evidence type="ECO:0000313" key="2">
    <source>
        <dbReference type="Proteomes" id="UP000187280"/>
    </source>
</evidence>
<proteinExistence type="predicted"/>
<gene>
    <name evidence="1" type="ORF">SAMN02982996_01286</name>
</gene>
<dbReference type="PANTHER" id="PTHR34319">
    <property type="entry name" value="MAJOR EXPORTED PROTEIN"/>
    <property type="match status" value="1"/>
</dbReference>
<dbReference type="PANTHER" id="PTHR34319:SF7">
    <property type="entry name" value="HNH ENDONUCLEASE DOMAIN-CONTAINING PROTEIN"/>
    <property type="match status" value="1"/>
</dbReference>
<accession>A0A1H3ZR03</accession>
<dbReference type="Gene3D" id="2.30.110.20">
    <property type="entry name" value="Hcp1-like"/>
    <property type="match status" value="1"/>
</dbReference>
<dbReference type="RefSeq" id="WP_026743545.1">
    <property type="nucleotide sequence ID" value="NZ_FNQS01000003.1"/>
</dbReference>
<dbReference type="EMBL" id="FNQS01000003">
    <property type="protein sequence ID" value="SEA26129.1"/>
    <property type="molecule type" value="Genomic_DNA"/>
</dbReference>
<dbReference type="Pfam" id="PF05638">
    <property type="entry name" value="T6SS_HCP"/>
    <property type="match status" value="1"/>
</dbReference>
<reference evidence="1 2" key="1">
    <citation type="submission" date="2016-10" db="EMBL/GenBank/DDBJ databases">
        <authorList>
            <person name="de Groot N.N."/>
        </authorList>
    </citation>
    <scope>NUCLEOTIDE SEQUENCE [LARGE SCALE GENOMIC DNA]</scope>
    <source>
        <strain evidence="1 2">ATCC 29281</strain>
    </source>
</reference>
<dbReference type="InterPro" id="IPR008514">
    <property type="entry name" value="T6SS_Hcp"/>
</dbReference>
<dbReference type="GeneID" id="97764186"/>
<dbReference type="AlphaFoldDB" id="A0A1H3ZR03"/>
<dbReference type="NCBIfam" id="TIGR03344">
    <property type="entry name" value="VI_effect_Hcp1"/>
    <property type="match status" value="1"/>
</dbReference>
<sequence length="164" mass="18996">MSNMIYLKLTGKKQGLISSGCSNMNSTGKRFHLSHDNEICVYKLINTLSRDDYDPFRHVDIIKPIDKSTPLLANALNEKERLTCEFFFFRTVEYGRKELYFKFILQNAFLTDIRFIYPNSLLNIDCNPHESISFAYSSAIFEHVKGQTRSLLTGNESVQQSDYI</sequence>
<dbReference type="STRING" id="71657.SAMN02982996_01286"/>
<protein>
    <recommendedName>
        <fullName evidence="3">Type VI secretion system secreted protein Hcp</fullName>
    </recommendedName>
</protein>
<evidence type="ECO:0000313" key="1">
    <source>
        <dbReference type="EMBL" id="SEA26129.1"/>
    </source>
</evidence>
<dbReference type="InterPro" id="IPR052947">
    <property type="entry name" value="T6SS_Hcp1_domain"/>
</dbReference>
<name>A0A1H3ZR03_9GAMM</name>
<dbReference type="Proteomes" id="UP000187280">
    <property type="component" value="Unassembled WGS sequence"/>
</dbReference>
<evidence type="ECO:0008006" key="3">
    <source>
        <dbReference type="Google" id="ProtNLM"/>
    </source>
</evidence>
<dbReference type="InterPro" id="IPR036624">
    <property type="entry name" value="Hcp1-lik_sf"/>
</dbReference>
<dbReference type="SUPFAM" id="SSF141452">
    <property type="entry name" value="Hcp1-like"/>
    <property type="match status" value="1"/>
</dbReference>
<organism evidence="1 2">
    <name type="scientific">Lonsdalea quercina</name>
    <dbReference type="NCBI Taxonomy" id="71657"/>
    <lineage>
        <taxon>Bacteria</taxon>
        <taxon>Pseudomonadati</taxon>
        <taxon>Pseudomonadota</taxon>
        <taxon>Gammaproteobacteria</taxon>
        <taxon>Enterobacterales</taxon>
        <taxon>Pectobacteriaceae</taxon>
        <taxon>Lonsdalea</taxon>
    </lineage>
</organism>